<organism evidence="2 3">
    <name type="scientific">Phaeobacter inhibens</name>
    <dbReference type="NCBI Taxonomy" id="221822"/>
    <lineage>
        <taxon>Bacteria</taxon>
        <taxon>Pseudomonadati</taxon>
        <taxon>Pseudomonadota</taxon>
        <taxon>Alphaproteobacteria</taxon>
        <taxon>Rhodobacterales</taxon>
        <taxon>Roseobacteraceae</taxon>
        <taxon>Phaeobacter</taxon>
    </lineage>
</organism>
<keyword evidence="1" id="KW-0732">Signal</keyword>
<dbReference type="Proteomes" id="UP000236447">
    <property type="component" value="Chromosome"/>
</dbReference>
<gene>
    <name evidence="2" type="ORF">PhaeoP88_01789</name>
</gene>
<reference evidence="2 3" key="2">
    <citation type="journal article" date="2017" name="Genome Biol. Evol.">
        <title>Trajectories and Drivers of Genome Evolution in Surface-Associated Marine Phaeobacter.</title>
        <authorList>
            <person name="Freese H.M."/>
            <person name="Sikorski J."/>
            <person name="Bunk B."/>
            <person name="Scheuner C."/>
            <person name="Meier-Kolthoff J.P."/>
            <person name="Sproer C."/>
            <person name="Gram L."/>
            <person name="Overmann J."/>
        </authorList>
    </citation>
    <scope>NUCLEOTIDE SEQUENCE [LARGE SCALE GENOMIC DNA]</scope>
    <source>
        <strain evidence="2 3">P88</strain>
    </source>
</reference>
<protein>
    <submittedName>
        <fullName evidence="2">Uncharacterized protein</fullName>
    </submittedName>
</protein>
<dbReference type="EMBL" id="CP010725">
    <property type="protein sequence ID" value="AUQ99160.1"/>
    <property type="molecule type" value="Genomic_DNA"/>
</dbReference>
<accession>A0A2I7K9H9</accession>
<evidence type="ECO:0000313" key="2">
    <source>
        <dbReference type="EMBL" id="AUQ99160.1"/>
    </source>
</evidence>
<dbReference type="RefSeq" id="WP_123618806.1">
    <property type="nucleotide sequence ID" value="NZ_CP010725.1"/>
</dbReference>
<feature type="chain" id="PRO_5014394720" evidence="1">
    <location>
        <begin position="25"/>
        <end position="107"/>
    </location>
</feature>
<reference evidence="2 3" key="1">
    <citation type="journal article" date="2017" name="Front. Microbiol.">
        <title>Phaeobacter piscinae sp. nov., a species of the Roseobacter group and potential aquaculture probiont.</title>
        <authorList>
            <person name="Sonnenschein E.C."/>
            <person name="Phippen C.B.W."/>
            <person name="Nielsen K.F."/>
            <person name="Mateiu R.V."/>
            <person name="Melchiorsen J."/>
            <person name="Gram L."/>
            <person name="Overmann J."/>
            <person name="Freese H.M."/>
        </authorList>
    </citation>
    <scope>NUCLEOTIDE SEQUENCE [LARGE SCALE GENOMIC DNA]</scope>
    <source>
        <strain evidence="2 3">P88</strain>
    </source>
</reference>
<evidence type="ECO:0000256" key="1">
    <source>
        <dbReference type="SAM" id="SignalP"/>
    </source>
</evidence>
<feature type="signal peptide" evidence="1">
    <location>
        <begin position="1"/>
        <end position="24"/>
    </location>
</feature>
<dbReference type="AlphaFoldDB" id="A0A2I7K9H9"/>
<sequence length="107" mass="11901" precursor="true">MKSIYHISICTVAAMFIAPNLATAVPSANQTCQKMISDGRGGGLSQNDCLCTYRVADAVLDEDVKSLLFDSWYNGTNNMQAIERLPKQGRVRKQLRTMQRSLKVNCE</sequence>
<evidence type="ECO:0000313" key="3">
    <source>
        <dbReference type="Proteomes" id="UP000236447"/>
    </source>
</evidence>
<proteinExistence type="predicted"/>
<name>A0A2I7K9H9_9RHOB</name>